<keyword evidence="2" id="KW-0489">Methyltransferase</keyword>
<dbReference type="STRING" id="633194.SAMN05421759_11422"/>
<dbReference type="InterPro" id="IPR041698">
    <property type="entry name" value="Methyltransf_25"/>
</dbReference>
<sequence>MGFSADWLALREPADHAARDAALLRRAARAAGPDPVILDLGCGTGSTVRAMAPHLPAGTFWRLVDNDPHLLRRAADCAGGQAETWAMDLGDLEALPLEGVTLVTASALLDLMPEAWLRDLAARVRVPVYAALSYDGDMEWSPADAEDAAVTEAFNRHQRGDKGLGPALGPDAVETAASAFAREGFDVQHASSPWQLGPASAALQAALVEGIAAAAAEAGAASAEAWGAMRVADAARSTCRIGHGDILAMPPGAERNGAHATD</sequence>
<dbReference type="SUPFAM" id="SSF53335">
    <property type="entry name" value="S-adenosyl-L-methionine-dependent methyltransferases"/>
    <property type="match status" value="1"/>
</dbReference>
<evidence type="ECO:0000313" key="3">
    <source>
        <dbReference type="Proteomes" id="UP000186684"/>
    </source>
</evidence>
<gene>
    <name evidence="2" type="ORF">SAMN05421759_11422</name>
</gene>
<evidence type="ECO:0000259" key="1">
    <source>
        <dbReference type="Pfam" id="PF13649"/>
    </source>
</evidence>
<reference evidence="3" key="1">
    <citation type="submission" date="2017-01" db="EMBL/GenBank/DDBJ databases">
        <authorList>
            <person name="Varghese N."/>
            <person name="Submissions S."/>
        </authorList>
    </citation>
    <scope>NUCLEOTIDE SEQUENCE [LARGE SCALE GENOMIC DNA]</scope>
    <source>
        <strain evidence="3">DSM 29430</strain>
    </source>
</reference>
<organism evidence="2 3">
    <name type="scientific">Roseivivax lentus</name>
    <dbReference type="NCBI Taxonomy" id="633194"/>
    <lineage>
        <taxon>Bacteria</taxon>
        <taxon>Pseudomonadati</taxon>
        <taxon>Pseudomonadota</taxon>
        <taxon>Alphaproteobacteria</taxon>
        <taxon>Rhodobacterales</taxon>
        <taxon>Roseobacteraceae</taxon>
        <taxon>Roseivivax</taxon>
    </lineage>
</organism>
<keyword evidence="3" id="KW-1185">Reference proteome</keyword>
<dbReference type="Proteomes" id="UP000186684">
    <property type="component" value="Unassembled WGS sequence"/>
</dbReference>
<dbReference type="OrthoDB" id="7273451at2"/>
<dbReference type="GO" id="GO:0032259">
    <property type="term" value="P:methylation"/>
    <property type="evidence" value="ECO:0007669"/>
    <property type="project" value="UniProtKB-KW"/>
</dbReference>
<name>A0A1N7PAN2_9RHOB</name>
<feature type="domain" description="Methyltransferase" evidence="1">
    <location>
        <begin position="37"/>
        <end position="123"/>
    </location>
</feature>
<keyword evidence="2" id="KW-0808">Transferase</keyword>
<proteinExistence type="predicted"/>
<dbReference type="RefSeq" id="WP_143526258.1">
    <property type="nucleotide sequence ID" value="NZ_FTOQ01000014.1"/>
</dbReference>
<evidence type="ECO:0000313" key="2">
    <source>
        <dbReference type="EMBL" id="SIT07608.1"/>
    </source>
</evidence>
<dbReference type="GO" id="GO:0008168">
    <property type="term" value="F:methyltransferase activity"/>
    <property type="evidence" value="ECO:0007669"/>
    <property type="project" value="UniProtKB-KW"/>
</dbReference>
<dbReference type="InterPro" id="IPR029063">
    <property type="entry name" value="SAM-dependent_MTases_sf"/>
</dbReference>
<protein>
    <submittedName>
        <fullName evidence="2">Methyltransferase domain-containing protein</fullName>
    </submittedName>
</protein>
<dbReference type="Pfam" id="PF13649">
    <property type="entry name" value="Methyltransf_25"/>
    <property type="match status" value="1"/>
</dbReference>
<dbReference type="AlphaFoldDB" id="A0A1N7PAN2"/>
<accession>A0A1N7PAN2</accession>
<dbReference type="Gene3D" id="3.40.50.150">
    <property type="entry name" value="Vaccinia Virus protein VP39"/>
    <property type="match status" value="1"/>
</dbReference>
<dbReference type="EMBL" id="FTOQ01000014">
    <property type="protein sequence ID" value="SIT07608.1"/>
    <property type="molecule type" value="Genomic_DNA"/>
</dbReference>